<feature type="compositionally biased region" description="Polar residues" evidence="1">
    <location>
        <begin position="42"/>
        <end position="61"/>
    </location>
</feature>
<evidence type="ECO:0000256" key="2">
    <source>
        <dbReference type="SAM" id="Phobius"/>
    </source>
</evidence>
<dbReference type="Proteomes" id="UP001165341">
    <property type="component" value="Unassembled WGS sequence"/>
</dbReference>
<evidence type="ECO:0000256" key="1">
    <source>
        <dbReference type="SAM" id="MobiDB-lite"/>
    </source>
</evidence>
<feature type="transmembrane region" description="Helical" evidence="2">
    <location>
        <begin position="74"/>
        <end position="96"/>
    </location>
</feature>
<organism evidence="3 4">
    <name type="scientific">Cryobacterium zhongshanensis</name>
    <dbReference type="NCBI Taxonomy" id="2928153"/>
    <lineage>
        <taxon>Bacteria</taxon>
        <taxon>Bacillati</taxon>
        <taxon>Actinomycetota</taxon>
        <taxon>Actinomycetes</taxon>
        <taxon>Micrococcales</taxon>
        <taxon>Microbacteriaceae</taxon>
        <taxon>Cryobacterium</taxon>
    </lineage>
</organism>
<feature type="transmembrane region" description="Helical" evidence="2">
    <location>
        <begin position="151"/>
        <end position="173"/>
    </location>
</feature>
<gene>
    <name evidence="3" type="ORF">MQH31_16105</name>
</gene>
<sequence length="186" mass="19707">MNVATPVPSDNLPDGPRRDPRPQPRYGELAPEGWSWDPGITSPRSPTGEPNSSPTLGTLTGPSKPAVPVWDRRVTLGLLVLGLAATFLSIGVLNALPDAIQMLYTQSHLGTYVPDSSVAGLVAAGGITEAILWLLTAAASILLLTRGKRAFYVPLIGAVIAFVVIFAFMMVVVTTDPTLINFYSQP</sequence>
<keyword evidence="4" id="KW-1185">Reference proteome</keyword>
<accession>A0AA41QYT1</accession>
<keyword evidence="2" id="KW-0472">Membrane</keyword>
<dbReference type="EMBL" id="JALGAR010000005">
    <property type="protein sequence ID" value="MCI4659329.1"/>
    <property type="molecule type" value="Genomic_DNA"/>
</dbReference>
<dbReference type="AlphaFoldDB" id="A0AA41QYT1"/>
<reference evidence="3" key="1">
    <citation type="submission" date="2022-03" db="EMBL/GenBank/DDBJ databases">
        <title>Cryobacterium sp. nov. strain ZS14-85, isolated from Antarctic soil.</title>
        <authorList>
            <person name="Li J."/>
            <person name="Niu G."/>
        </authorList>
    </citation>
    <scope>NUCLEOTIDE SEQUENCE</scope>
    <source>
        <strain evidence="3">ZS14-85</strain>
    </source>
</reference>
<feature type="region of interest" description="Disordered" evidence="1">
    <location>
        <begin position="1"/>
        <end position="62"/>
    </location>
</feature>
<dbReference type="RefSeq" id="WP_243012877.1">
    <property type="nucleotide sequence ID" value="NZ_JALGAR010000005.1"/>
</dbReference>
<evidence type="ECO:0000313" key="3">
    <source>
        <dbReference type="EMBL" id="MCI4659329.1"/>
    </source>
</evidence>
<evidence type="ECO:0000313" key="4">
    <source>
        <dbReference type="Proteomes" id="UP001165341"/>
    </source>
</evidence>
<keyword evidence="2" id="KW-0812">Transmembrane</keyword>
<keyword evidence="2" id="KW-1133">Transmembrane helix</keyword>
<protein>
    <submittedName>
        <fullName evidence="3">DUF6264 family protein</fullName>
    </submittedName>
</protein>
<feature type="transmembrane region" description="Helical" evidence="2">
    <location>
        <begin position="116"/>
        <end position="144"/>
    </location>
</feature>
<comment type="caution">
    <text evidence="3">The sequence shown here is derived from an EMBL/GenBank/DDBJ whole genome shotgun (WGS) entry which is preliminary data.</text>
</comment>
<dbReference type="InterPro" id="IPR046231">
    <property type="entry name" value="DUF6264"/>
</dbReference>
<dbReference type="Pfam" id="PF19779">
    <property type="entry name" value="DUF6264"/>
    <property type="match status" value="1"/>
</dbReference>
<name>A0AA41QYT1_9MICO</name>
<proteinExistence type="predicted"/>